<feature type="domain" description="GST C-terminal" evidence="2">
    <location>
        <begin position="90"/>
        <end position="223"/>
    </location>
</feature>
<evidence type="ECO:0000259" key="1">
    <source>
        <dbReference type="PROSITE" id="PS50404"/>
    </source>
</evidence>
<dbReference type="InterPro" id="IPR040079">
    <property type="entry name" value="Glutathione_S-Trfase"/>
</dbReference>
<dbReference type="PANTHER" id="PTHR11571">
    <property type="entry name" value="GLUTATHIONE S-TRANSFERASE"/>
    <property type="match status" value="1"/>
</dbReference>
<dbReference type="AlphaFoldDB" id="A0A9W8HV49"/>
<reference evidence="3" key="1">
    <citation type="submission" date="2022-07" db="EMBL/GenBank/DDBJ databases">
        <title>Phylogenomic reconstructions and comparative analyses of Kickxellomycotina fungi.</title>
        <authorList>
            <person name="Reynolds N.K."/>
            <person name="Stajich J.E."/>
            <person name="Barry K."/>
            <person name="Grigoriev I.V."/>
            <person name="Crous P."/>
            <person name="Smith M.E."/>
        </authorList>
    </citation>
    <scope>NUCLEOTIDE SEQUENCE</scope>
    <source>
        <strain evidence="3">NRRL 1565</strain>
    </source>
</reference>
<dbReference type="InterPro" id="IPR050213">
    <property type="entry name" value="GST_superfamily"/>
</dbReference>
<dbReference type="InterPro" id="IPR004045">
    <property type="entry name" value="Glutathione_S-Trfase_N"/>
</dbReference>
<keyword evidence="4" id="KW-1185">Reference proteome</keyword>
<dbReference type="OrthoDB" id="414243at2759"/>
<protein>
    <recommendedName>
        <fullName evidence="5">Glutathione S-transferase</fullName>
    </recommendedName>
</protein>
<dbReference type="GO" id="GO:0006749">
    <property type="term" value="P:glutathione metabolic process"/>
    <property type="evidence" value="ECO:0007669"/>
    <property type="project" value="TreeGrafter"/>
</dbReference>
<dbReference type="InterPro" id="IPR036282">
    <property type="entry name" value="Glutathione-S-Trfase_C_sf"/>
</dbReference>
<dbReference type="SFLD" id="SFLDS00019">
    <property type="entry name" value="Glutathione_Transferase_(cytos"/>
    <property type="match status" value="1"/>
</dbReference>
<evidence type="ECO:0008006" key="5">
    <source>
        <dbReference type="Google" id="ProtNLM"/>
    </source>
</evidence>
<dbReference type="GO" id="GO:0004364">
    <property type="term" value="F:glutathione transferase activity"/>
    <property type="evidence" value="ECO:0007669"/>
    <property type="project" value="TreeGrafter"/>
</dbReference>
<gene>
    <name evidence="3" type="ORF">H4R20_006279</name>
</gene>
<dbReference type="Pfam" id="PF14497">
    <property type="entry name" value="GST_C_3"/>
    <property type="match status" value="1"/>
</dbReference>
<dbReference type="InterPro" id="IPR036249">
    <property type="entry name" value="Thioredoxin-like_sf"/>
</dbReference>
<dbReference type="Gene3D" id="3.40.30.10">
    <property type="entry name" value="Glutaredoxin"/>
    <property type="match status" value="1"/>
</dbReference>
<name>A0A9W8HV49_9FUNG</name>
<accession>A0A9W8HV49</accession>
<evidence type="ECO:0000313" key="4">
    <source>
        <dbReference type="Proteomes" id="UP001140094"/>
    </source>
</evidence>
<comment type="caution">
    <text evidence="3">The sequence shown here is derived from an EMBL/GenBank/DDBJ whole genome shotgun (WGS) entry which is preliminary data.</text>
</comment>
<dbReference type="Proteomes" id="UP001140094">
    <property type="component" value="Unassembled WGS sequence"/>
</dbReference>
<dbReference type="CDD" id="cd03039">
    <property type="entry name" value="GST_N_Sigma_like"/>
    <property type="match status" value="1"/>
</dbReference>
<evidence type="ECO:0000259" key="2">
    <source>
        <dbReference type="PROSITE" id="PS50405"/>
    </source>
</evidence>
<dbReference type="Gene3D" id="1.20.1050.10">
    <property type="match status" value="1"/>
</dbReference>
<feature type="domain" description="GST N-terminal" evidence="1">
    <location>
        <begin position="8"/>
        <end position="88"/>
    </location>
</feature>
<organism evidence="3 4">
    <name type="scientific">Coemansia guatemalensis</name>
    <dbReference type="NCBI Taxonomy" id="2761395"/>
    <lineage>
        <taxon>Eukaryota</taxon>
        <taxon>Fungi</taxon>
        <taxon>Fungi incertae sedis</taxon>
        <taxon>Zoopagomycota</taxon>
        <taxon>Kickxellomycotina</taxon>
        <taxon>Kickxellomycetes</taxon>
        <taxon>Kickxellales</taxon>
        <taxon>Kickxellaceae</taxon>
        <taxon>Coemansia</taxon>
    </lineage>
</organism>
<dbReference type="InterPro" id="IPR010987">
    <property type="entry name" value="Glutathione-S-Trfase_C-like"/>
</dbReference>
<dbReference type="SUPFAM" id="SSF47616">
    <property type="entry name" value="GST C-terminal domain-like"/>
    <property type="match status" value="1"/>
</dbReference>
<proteinExistence type="predicted"/>
<dbReference type="InterPro" id="IPR004046">
    <property type="entry name" value="GST_C"/>
</dbReference>
<dbReference type="PROSITE" id="PS50405">
    <property type="entry name" value="GST_CTER"/>
    <property type="match status" value="1"/>
</dbReference>
<dbReference type="PROSITE" id="PS50404">
    <property type="entry name" value="GST_NTER"/>
    <property type="match status" value="1"/>
</dbReference>
<dbReference type="EMBL" id="JANBUO010002591">
    <property type="protein sequence ID" value="KAJ2794282.1"/>
    <property type="molecule type" value="Genomic_DNA"/>
</dbReference>
<dbReference type="Pfam" id="PF02798">
    <property type="entry name" value="GST_N"/>
    <property type="match status" value="1"/>
</dbReference>
<evidence type="ECO:0000313" key="3">
    <source>
        <dbReference type="EMBL" id="KAJ2794282.1"/>
    </source>
</evidence>
<sequence>MSADSDKPSYVLRYFDAIGYGESIRLLLTAANVEWTEERPEWPREKPNQPFGRLPVLIEKSTDGSPEFLICESGSVERYLARTYGFLPTDLKKAALQEQIRDQLIDAIVAFTGFVRDIHDEDKNAKLKTFEEMLDKIIAIQTKNLKSNGNTGRLFGDSLSYADIATYVFFKNVAIGFVKFKADIADYLKPKLTPEIIKLISTVETDPKLAKNVLKSGNLVAAISA</sequence>
<dbReference type="SUPFAM" id="SSF52833">
    <property type="entry name" value="Thioredoxin-like"/>
    <property type="match status" value="1"/>
</dbReference>
<dbReference type="PANTHER" id="PTHR11571:SF150">
    <property type="entry name" value="GLUTATHIONE S-TRANSFERASE"/>
    <property type="match status" value="1"/>
</dbReference>